<keyword evidence="3" id="KW-1185">Reference proteome</keyword>
<dbReference type="OrthoDB" id="5521299at2759"/>
<dbReference type="Pfam" id="PF20263">
    <property type="entry name" value="LYRM2-like"/>
    <property type="match status" value="1"/>
</dbReference>
<dbReference type="CDD" id="cd20273">
    <property type="entry name" value="Complex1_LYR_unchar"/>
    <property type="match status" value="1"/>
</dbReference>
<dbReference type="AlphaFoldDB" id="A0A6A5YPM0"/>
<evidence type="ECO:0000313" key="2">
    <source>
        <dbReference type="EMBL" id="KAF2108893.1"/>
    </source>
</evidence>
<accession>A0A6A5YPM0</accession>
<dbReference type="EMBL" id="ML977345">
    <property type="protein sequence ID" value="KAF2108893.1"/>
    <property type="molecule type" value="Genomic_DNA"/>
</dbReference>
<feature type="domain" description="LYR motif-containing protein Cup1-like N-terminal" evidence="1">
    <location>
        <begin position="20"/>
        <end position="130"/>
    </location>
</feature>
<protein>
    <recommendedName>
        <fullName evidence="1">LYR motif-containing protein Cup1-like N-terminal domain-containing protein</fullName>
    </recommendedName>
</protein>
<organism evidence="2 3">
    <name type="scientific">Lophiotrema nucula</name>
    <dbReference type="NCBI Taxonomy" id="690887"/>
    <lineage>
        <taxon>Eukaryota</taxon>
        <taxon>Fungi</taxon>
        <taxon>Dikarya</taxon>
        <taxon>Ascomycota</taxon>
        <taxon>Pezizomycotina</taxon>
        <taxon>Dothideomycetes</taxon>
        <taxon>Pleosporomycetidae</taxon>
        <taxon>Pleosporales</taxon>
        <taxon>Lophiotremataceae</taxon>
        <taxon>Lophiotrema</taxon>
    </lineage>
</organism>
<name>A0A6A5YPM0_9PLEO</name>
<dbReference type="Proteomes" id="UP000799770">
    <property type="component" value="Unassembled WGS sequence"/>
</dbReference>
<dbReference type="InterPro" id="IPR046896">
    <property type="entry name" value="Cup1-like_N"/>
</dbReference>
<evidence type="ECO:0000313" key="3">
    <source>
        <dbReference type="Proteomes" id="UP000799770"/>
    </source>
</evidence>
<evidence type="ECO:0000259" key="1">
    <source>
        <dbReference type="Pfam" id="PF20263"/>
    </source>
</evidence>
<gene>
    <name evidence="2" type="ORF">BDV96DRAFT_503785</name>
</gene>
<proteinExistence type="predicted"/>
<reference evidence="2" key="1">
    <citation type="journal article" date="2020" name="Stud. Mycol.">
        <title>101 Dothideomycetes genomes: a test case for predicting lifestyles and emergence of pathogens.</title>
        <authorList>
            <person name="Haridas S."/>
            <person name="Albert R."/>
            <person name="Binder M."/>
            <person name="Bloem J."/>
            <person name="Labutti K."/>
            <person name="Salamov A."/>
            <person name="Andreopoulos B."/>
            <person name="Baker S."/>
            <person name="Barry K."/>
            <person name="Bills G."/>
            <person name="Bluhm B."/>
            <person name="Cannon C."/>
            <person name="Castanera R."/>
            <person name="Culley D."/>
            <person name="Daum C."/>
            <person name="Ezra D."/>
            <person name="Gonzalez J."/>
            <person name="Henrissat B."/>
            <person name="Kuo A."/>
            <person name="Liang C."/>
            <person name="Lipzen A."/>
            <person name="Lutzoni F."/>
            <person name="Magnuson J."/>
            <person name="Mondo S."/>
            <person name="Nolan M."/>
            <person name="Ohm R."/>
            <person name="Pangilinan J."/>
            <person name="Park H.-J."/>
            <person name="Ramirez L."/>
            <person name="Alfaro M."/>
            <person name="Sun H."/>
            <person name="Tritt A."/>
            <person name="Yoshinaga Y."/>
            <person name="Zwiers L.-H."/>
            <person name="Turgeon B."/>
            <person name="Goodwin S."/>
            <person name="Spatafora J."/>
            <person name="Crous P."/>
            <person name="Grigoriev I."/>
        </authorList>
    </citation>
    <scope>NUCLEOTIDE SEQUENCE</scope>
    <source>
        <strain evidence="2">CBS 627.86</strain>
    </source>
</reference>
<sequence>MPLRLPAAQHAASRLKSTHLLRALLRAATYLPDAHARTFLRRYIVHRFKVHQPAQNATSTAAVQNQERYFHGGGRRRKPSVIEERTRLMQRKARKGLNYLQRANQGHYACLQKILMLTYGRIGPRRYALLDKLLQPDSSPDGRDSLDESSPLQKLYYSNKRFLQFFDAPAKISDSEISISISDRYSKLRSTIVTQRMSGISIGRSMKSDKVIAPSKNAWQRAMPMSRARNIVRRWYAETMTKLLPPLPEHEWDELRAYATGQKRCEASIKRRTPVGNLSSQATLASQSAIDQGLVLAKPSRALKPGGLSRPHAITPHFMRRMYGKILCLSCKLVWNEEYQKWSAIWGSRRSQNLRAYTLPADEVLFAGVDSLGKVPRKKRANAT</sequence>